<dbReference type="SMART" id="SM00154">
    <property type="entry name" value="ZnF_AN1"/>
    <property type="match status" value="2"/>
</dbReference>
<dbReference type="Proteomes" id="UP000800041">
    <property type="component" value="Unassembled WGS sequence"/>
</dbReference>
<evidence type="ECO:0000256" key="2">
    <source>
        <dbReference type="ARBA" id="ARBA00022771"/>
    </source>
</evidence>
<dbReference type="GO" id="GO:0005737">
    <property type="term" value="C:cytoplasm"/>
    <property type="evidence" value="ECO:0007669"/>
    <property type="project" value="TreeGrafter"/>
</dbReference>
<name>A0A6G1GR55_9PEZI</name>
<dbReference type="GO" id="GO:0008270">
    <property type="term" value="F:zinc ion binding"/>
    <property type="evidence" value="ECO:0007669"/>
    <property type="project" value="UniProtKB-KW"/>
</dbReference>
<keyword evidence="3" id="KW-0862">Zinc</keyword>
<accession>A0A6G1GR55</accession>
<dbReference type="SUPFAM" id="SSF118310">
    <property type="entry name" value="AN1-like Zinc finger"/>
    <property type="match status" value="2"/>
</dbReference>
<keyword evidence="2 4" id="KW-0863">Zinc-finger</keyword>
<evidence type="ECO:0000313" key="7">
    <source>
        <dbReference type="EMBL" id="KAF1983294.1"/>
    </source>
</evidence>
<dbReference type="InterPro" id="IPR057358">
    <property type="entry name" value="UBL_ZFAND1-like"/>
</dbReference>
<evidence type="ECO:0000259" key="6">
    <source>
        <dbReference type="PROSITE" id="PS51039"/>
    </source>
</evidence>
<dbReference type="OrthoDB" id="431929at2759"/>
<dbReference type="Pfam" id="PF01428">
    <property type="entry name" value="zf-AN1"/>
    <property type="match status" value="2"/>
</dbReference>
<dbReference type="PANTHER" id="PTHR14677:SF40">
    <property type="entry name" value="CDC48-ASSOCIATED UBIQUITIN-LIKE_ZINC FINGER PROTEIN 1"/>
    <property type="match status" value="1"/>
</dbReference>
<feature type="region of interest" description="Disordered" evidence="5">
    <location>
        <begin position="62"/>
        <end position="82"/>
    </location>
</feature>
<dbReference type="InterPro" id="IPR035896">
    <property type="entry name" value="AN1-like_Znf"/>
</dbReference>
<protein>
    <recommendedName>
        <fullName evidence="6">AN1-type domain-containing protein</fullName>
    </recommendedName>
</protein>
<dbReference type="Gene3D" id="4.10.1110.10">
    <property type="entry name" value="AN1-like Zinc finger"/>
    <property type="match status" value="2"/>
</dbReference>
<dbReference type="AlphaFoldDB" id="A0A6G1GR55"/>
<keyword evidence="1" id="KW-0479">Metal-binding</keyword>
<evidence type="ECO:0000313" key="8">
    <source>
        <dbReference type="Proteomes" id="UP000800041"/>
    </source>
</evidence>
<dbReference type="PANTHER" id="PTHR14677">
    <property type="entry name" value="ARSENITE INDUCUBLE RNA ASSOCIATED PROTEIN AIP-1-RELATED"/>
    <property type="match status" value="1"/>
</dbReference>
<reference evidence="7" key="1">
    <citation type="journal article" date="2020" name="Stud. Mycol.">
        <title>101 Dothideomycetes genomes: a test case for predicting lifestyles and emergence of pathogens.</title>
        <authorList>
            <person name="Haridas S."/>
            <person name="Albert R."/>
            <person name="Binder M."/>
            <person name="Bloem J."/>
            <person name="Labutti K."/>
            <person name="Salamov A."/>
            <person name="Andreopoulos B."/>
            <person name="Baker S."/>
            <person name="Barry K."/>
            <person name="Bills G."/>
            <person name="Bluhm B."/>
            <person name="Cannon C."/>
            <person name="Castanera R."/>
            <person name="Culley D."/>
            <person name="Daum C."/>
            <person name="Ezra D."/>
            <person name="Gonzalez J."/>
            <person name="Henrissat B."/>
            <person name="Kuo A."/>
            <person name="Liang C."/>
            <person name="Lipzen A."/>
            <person name="Lutzoni F."/>
            <person name="Magnuson J."/>
            <person name="Mondo S."/>
            <person name="Nolan M."/>
            <person name="Ohm R."/>
            <person name="Pangilinan J."/>
            <person name="Park H.-J."/>
            <person name="Ramirez L."/>
            <person name="Alfaro M."/>
            <person name="Sun H."/>
            <person name="Tritt A."/>
            <person name="Yoshinaga Y."/>
            <person name="Zwiers L.-H."/>
            <person name="Turgeon B."/>
            <person name="Goodwin S."/>
            <person name="Spatafora J."/>
            <person name="Crous P."/>
            <person name="Grigoriev I."/>
        </authorList>
    </citation>
    <scope>NUCLEOTIDE SEQUENCE</scope>
    <source>
        <strain evidence="7">CBS 113979</strain>
    </source>
</reference>
<dbReference type="InterPro" id="IPR000058">
    <property type="entry name" value="Znf_AN1"/>
</dbReference>
<feature type="domain" description="AN1-type" evidence="6">
    <location>
        <begin position="9"/>
        <end position="57"/>
    </location>
</feature>
<gene>
    <name evidence="7" type="ORF">K402DRAFT_338600</name>
</gene>
<evidence type="ECO:0000256" key="5">
    <source>
        <dbReference type="SAM" id="MobiDB-lite"/>
    </source>
</evidence>
<evidence type="ECO:0000256" key="4">
    <source>
        <dbReference type="PROSITE-ProRule" id="PRU00449"/>
    </source>
</evidence>
<organism evidence="7 8">
    <name type="scientific">Aulographum hederae CBS 113979</name>
    <dbReference type="NCBI Taxonomy" id="1176131"/>
    <lineage>
        <taxon>Eukaryota</taxon>
        <taxon>Fungi</taxon>
        <taxon>Dikarya</taxon>
        <taxon>Ascomycota</taxon>
        <taxon>Pezizomycotina</taxon>
        <taxon>Dothideomycetes</taxon>
        <taxon>Pleosporomycetidae</taxon>
        <taxon>Aulographales</taxon>
        <taxon>Aulographaceae</taxon>
    </lineage>
</organism>
<dbReference type="EMBL" id="ML977176">
    <property type="protein sequence ID" value="KAF1983294.1"/>
    <property type="molecule type" value="Genomic_DNA"/>
</dbReference>
<sequence length="299" mass="32357">MAASTADVEAIGSHCQMAFCGQLDFLPFRCDSCRGTYCLDHRSETAHACKHAGEWARRRNNLSASAASSGPSTPKPNIRNHDKQCSSPECKTLIDTALTPGIHCQRCNRSYCLKHRMEEEHKCATLTPIGARPTGQGQLERGMAALDKLRAWGASKKAAAGQSQSQAQATSKPSISANVVALNALKRAAKGDEKIPVAKRIYLHVEASADTTTAKFPTGDFYYSAEWSVGRVLDAAAKSLQVQNVNNRVEGEEERLRVFHVEGGRLLEYSEKLGKLVVSGNTIVLLRGIGPPAPDLIEV</sequence>
<proteinExistence type="predicted"/>
<evidence type="ECO:0000256" key="1">
    <source>
        <dbReference type="ARBA" id="ARBA00022723"/>
    </source>
</evidence>
<dbReference type="PROSITE" id="PS51039">
    <property type="entry name" value="ZF_AN1"/>
    <property type="match status" value="1"/>
</dbReference>
<dbReference type="Pfam" id="PF25327">
    <property type="entry name" value="UBL_ZFAND1"/>
    <property type="match status" value="1"/>
</dbReference>
<evidence type="ECO:0000256" key="3">
    <source>
        <dbReference type="ARBA" id="ARBA00022833"/>
    </source>
</evidence>
<keyword evidence="8" id="KW-1185">Reference proteome</keyword>